<dbReference type="KEGG" id="mlt:VC82_1249"/>
<protein>
    <recommendedName>
        <fullName evidence="3">IPExxxVDY family protein</fullName>
    </recommendedName>
</protein>
<evidence type="ECO:0000313" key="2">
    <source>
        <dbReference type="Proteomes" id="UP000032726"/>
    </source>
</evidence>
<dbReference type="STRING" id="516051.VC82_1249"/>
<dbReference type="InterPro" id="IPR047690">
    <property type="entry name" value="IPExxxVDY_fam"/>
</dbReference>
<evidence type="ECO:0000313" key="1">
    <source>
        <dbReference type="EMBL" id="AKA34882.1"/>
    </source>
</evidence>
<sequence length="154" mass="17598">MLTTHKISADQFYDSFELIAVHSSLDDYAMAYVLNKHLGLRLKRNKSDHQIGQGATYPVFGFFDEVSDFEYTLFRNKCMVVGDDSAEGLFKFNAPVQKHYLVQEKKEVDYLLKINADGDVAVDQIIREINAIPNIITAYRLNVDLLKSKANLIF</sequence>
<dbReference type="HOGENOM" id="CLU_137756_0_0_10"/>
<dbReference type="RefSeq" id="WP_045801595.1">
    <property type="nucleotide sequence ID" value="NZ_CP011071.1"/>
</dbReference>
<reference evidence="1 2" key="1">
    <citation type="submission" date="2015-03" db="EMBL/GenBank/DDBJ databases">
        <title>Complete genome sequence of Muricauda lutaonensis CC-HSB-11T, isolated from a coastal hot spring.</title>
        <authorList>
            <person name="Kim K.M."/>
        </authorList>
    </citation>
    <scope>NUCLEOTIDE SEQUENCE [LARGE SCALE GENOMIC DNA]</scope>
    <source>
        <strain evidence="1 2">CC-HSB-11</strain>
    </source>
</reference>
<dbReference type="EMBL" id="CP011071">
    <property type="protein sequence ID" value="AKA34882.1"/>
    <property type="molecule type" value="Genomic_DNA"/>
</dbReference>
<organism evidence="1 2">
    <name type="scientific">Flagellimonas lutaonensis</name>
    <dbReference type="NCBI Taxonomy" id="516051"/>
    <lineage>
        <taxon>Bacteria</taxon>
        <taxon>Pseudomonadati</taxon>
        <taxon>Bacteroidota</taxon>
        <taxon>Flavobacteriia</taxon>
        <taxon>Flavobacteriales</taxon>
        <taxon>Flavobacteriaceae</taxon>
        <taxon>Flagellimonas</taxon>
    </lineage>
</organism>
<proteinExistence type="predicted"/>
<dbReference type="NCBIfam" id="NF033205">
    <property type="entry name" value="IPExxxVDY"/>
    <property type="match status" value="1"/>
</dbReference>
<dbReference type="OrthoDB" id="676614at2"/>
<gene>
    <name evidence="1" type="ORF">VC82_1249</name>
</gene>
<name>A0A0D5YRJ0_9FLAO</name>
<accession>A0A0D5YRJ0</accession>
<evidence type="ECO:0008006" key="3">
    <source>
        <dbReference type="Google" id="ProtNLM"/>
    </source>
</evidence>
<keyword evidence="2" id="KW-1185">Reference proteome</keyword>
<dbReference type="AlphaFoldDB" id="A0A0D5YRJ0"/>
<dbReference type="Proteomes" id="UP000032726">
    <property type="component" value="Chromosome"/>
</dbReference>